<dbReference type="AlphaFoldDB" id="A0A3A9JW96"/>
<reference evidence="2 5" key="1">
    <citation type="submission" date="2018-09" db="EMBL/GenBank/DDBJ databases">
        <title>Roseomonas sp. nov., isolated from feces of Tibetan antelopes in the Qinghai-Tibet plateau, China.</title>
        <authorList>
            <person name="Tian Z."/>
        </authorList>
    </citation>
    <scope>NUCLEOTIDE SEQUENCE [LARGE SCALE GENOMIC DNA]</scope>
    <source>
        <strain evidence="3 4">Z23</strain>
        <strain evidence="2 5">Z24</strain>
    </source>
</reference>
<feature type="compositionally biased region" description="Polar residues" evidence="1">
    <location>
        <begin position="1"/>
        <end position="10"/>
    </location>
</feature>
<evidence type="ECO:0000313" key="4">
    <source>
        <dbReference type="Proteomes" id="UP000274097"/>
    </source>
</evidence>
<evidence type="ECO:0000313" key="2">
    <source>
        <dbReference type="EMBL" id="RKK03319.1"/>
    </source>
</evidence>
<evidence type="ECO:0000256" key="1">
    <source>
        <dbReference type="SAM" id="MobiDB-lite"/>
    </source>
</evidence>
<dbReference type="Proteomes" id="UP000278036">
    <property type="component" value="Unassembled WGS sequence"/>
</dbReference>
<dbReference type="EMBL" id="RFLX01000058">
    <property type="protein sequence ID" value="RMI15413.1"/>
    <property type="molecule type" value="Genomic_DNA"/>
</dbReference>
<organism evidence="2 5">
    <name type="scientific">Teichococcus wenyumeiae</name>
    <dbReference type="NCBI Taxonomy" id="2478470"/>
    <lineage>
        <taxon>Bacteria</taxon>
        <taxon>Pseudomonadati</taxon>
        <taxon>Pseudomonadota</taxon>
        <taxon>Alphaproteobacteria</taxon>
        <taxon>Acetobacterales</taxon>
        <taxon>Roseomonadaceae</taxon>
        <taxon>Roseomonas</taxon>
    </lineage>
</organism>
<name>A0A3A9JW96_9PROT</name>
<comment type="caution">
    <text evidence="2">The sequence shown here is derived from an EMBL/GenBank/DDBJ whole genome shotgun (WGS) entry which is preliminary data.</text>
</comment>
<proteinExistence type="predicted"/>
<dbReference type="Proteomes" id="UP000274097">
    <property type="component" value="Unassembled WGS sequence"/>
</dbReference>
<dbReference type="InParanoid" id="A0A3A9JW96"/>
<protein>
    <submittedName>
        <fullName evidence="2">Uncharacterized protein</fullName>
    </submittedName>
</protein>
<accession>A0A3A9JW96</accession>
<keyword evidence="4" id="KW-1185">Reference proteome</keyword>
<sequence>MSKAVKTTSPKAAVTKAAQKQPADRLAPFAGSQSPAHNNVLLNRALQTGWVLNKDGDGEKEAAEAIMVQMAAFAPKDAVEGMIAAQAVALHNASMECFRRAMLREQPADIASRMRRDGANLARSMVEMTEALERRRGKGPQVVRVERVVVQEGGQAIVGNVNPKDDSR</sequence>
<feature type="region of interest" description="Disordered" evidence="1">
    <location>
        <begin position="1"/>
        <end position="32"/>
    </location>
</feature>
<evidence type="ECO:0000313" key="5">
    <source>
        <dbReference type="Proteomes" id="UP000278036"/>
    </source>
</evidence>
<gene>
    <name evidence="2" type="ORF">D6Z83_15275</name>
    <name evidence="3" type="ORF">EBE87_25905</name>
</gene>
<evidence type="ECO:0000313" key="3">
    <source>
        <dbReference type="EMBL" id="RMI15413.1"/>
    </source>
</evidence>
<dbReference type="EMBL" id="RAQU01000093">
    <property type="protein sequence ID" value="RKK03319.1"/>
    <property type="molecule type" value="Genomic_DNA"/>
</dbReference>